<dbReference type="SUPFAM" id="SSF52540">
    <property type="entry name" value="P-loop containing nucleoside triphosphate hydrolases"/>
    <property type="match status" value="1"/>
</dbReference>
<dbReference type="Gene3D" id="3.40.50.300">
    <property type="entry name" value="P-loop containing nucleotide triphosphate hydrolases"/>
    <property type="match status" value="1"/>
</dbReference>
<evidence type="ECO:0000256" key="1">
    <source>
        <dbReference type="SAM" id="MobiDB-lite"/>
    </source>
</evidence>
<feature type="compositionally biased region" description="Acidic residues" evidence="1">
    <location>
        <begin position="1176"/>
        <end position="1194"/>
    </location>
</feature>
<organism evidence="3 4">
    <name type="scientific">Aedes albopictus</name>
    <name type="common">Asian tiger mosquito</name>
    <name type="synonym">Stegomyia albopicta</name>
    <dbReference type="NCBI Taxonomy" id="7160"/>
    <lineage>
        <taxon>Eukaryota</taxon>
        <taxon>Metazoa</taxon>
        <taxon>Ecdysozoa</taxon>
        <taxon>Arthropoda</taxon>
        <taxon>Hexapoda</taxon>
        <taxon>Insecta</taxon>
        <taxon>Pterygota</taxon>
        <taxon>Neoptera</taxon>
        <taxon>Endopterygota</taxon>
        <taxon>Diptera</taxon>
        <taxon>Nematocera</taxon>
        <taxon>Culicoidea</taxon>
        <taxon>Culicidae</taxon>
        <taxon>Culicinae</taxon>
        <taxon>Aedini</taxon>
        <taxon>Aedes</taxon>
        <taxon>Stegomyia</taxon>
    </lineage>
</organism>
<feature type="compositionally biased region" description="Pro residues" evidence="1">
    <location>
        <begin position="145"/>
        <end position="155"/>
    </location>
</feature>
<evidence type="ECO:0000259" key="2">
    <source>
        <dbReference type="Pfam" id="PF26583"/>
    </source>
</evidence>
<feature type="region of interest" description="Disordered" evidence="1">
    <location>
        <begin position="1176"/>
        <end position="1236"/>
    </location>
</feature>
<feature type="region of interest" description="Disordered" evidence="1">
    <location>
        <begin position="425"/>
        <end position="594"/>
    </location>
</feature>
<sequence length="1340" mass="149433">MSWPNSWQVQPGYAGYATAAAPPSVAPAAAAPAALPGGYSAMSPEQYAQWQQWQQYQQQYAQWHAQYGEQYARQMGKPLPAVPAPMPLQHMGLATNVPPPSIVPMTQPVPAPVPAMPPTVNAVPMIPAAVVAPVPPVAIAPPMPSNTAAPPPPPEPHPDSVAGEAPAPPPPAPDDESEQSQKTAEELAFDEQFRKWEEEFDNWKRKNANHPDRNAYLEYEKKFIECRKKLLERREHLRNKRLEEIAAAKAAASASVTSVASSGSYQYGQPPPPPPPEEESGGAEVGLFKNALSGGAASGGGIPGLDFINEDDKPANEIDEEVMEVINLEEENEDKTNMGQLKQDNTKPPANPVNALASLLKDPKVSALLNVISGNNNGQGVALTNPVNHELLQQIQNAAGAVINANQNGSSGKITPMQNIARAPEVHTPLSEERSRTSFHDDRRSVVSMDDRSHDFDDFHRNQPPPPRDFTQGPPPNRFGGGSFGGGFDASVPPPLLGIDLSRPPPPIGSHPVPRPYRSDQPSPAPSSCSSTSRQRQPRWAGANRDIKQEPGPEREHEPFRNDFSQRPPVKEEPFNGSNCPPPGEDEDDDNWKYYDGHQDELQIDPELGTPCAVPKPEWMTEDEYEEIYDRYENVEVFEERKTKMILAIELLKQKKDREKEQTMLEMPKNRPFQQGGNNGGESRWQGGMPKPVKEEPGQKRANPFAGDDDFFRPKQVIDYSNGRPTVFDYGHSSSGPVSKDVDERTQDWRSNVGGGGGGGNPDISRKDEDLRFGQRNNDWRNMDRRGDRDERQPPPFHRGGPRGGRGGGGGGGGGGGRGRFSNDDFQQPPPKTFDYNHAPPSLGPGSRHEVPPFMFDRPPNYTDNSTNRLAAMHDNPHPDESNPNYPSKFILMNDDRPNRPSTKRGKRASSIRKQKLREQHGQEHDSFEDMNHGDIDERQLIPPAFMANSAPVVERPSDYELDMKRGSEESEDQNSPFYLPATPIVCIEDLLLPPGRFKRPPRICFIMRGVPGSGKSYLARLIKDCEVKHGGQAPRVLSIDDYFLVEKEEREPDPVTGRPVLVTKSEYEFDADMEEEYMKNLIKAFKRTITERLYNFVIVDCVNERLEHYNEFHNFGRSNGFKVYTCTLQTEMEMCIEQNIHKRTVDDIRAYANRWALCPNEHVQINASMLFDPVETEEPQPTDMDLCTEEDDFATPGDGDQPAGDEEDNFQPQDEDVDDEDSNLEGPELGFFTSKWDADASEQNLARLDGISKPPRRPPTIEDFLQLEDDDLDAARPGGSTSGKKRVRWADIEERKAQSKMRQMGFVVGVTDWSRMMDPTGGSRALTKTKYIERVRRQY</sequence>
<evidence type="ECO:0000313" key="4">
    <source>
        <dbReference type="Proteomes" id="UP000069940"/>
    </source>
</evidence>
<dbReference type="Pfam" id="PF26583">
    <property type="entry name" value="Spectrin_YLPM1"/>
    <property type="match status" value="1"/>
</dbReference>
<accession>A0ABM1Z5L3</accession>
<evidence type="ECO:0000313" key="3">
    <source>
        <dbReference type="EnsemblMetazoa" id="AALFPA23_015306.P22217"/>
    </source>
</evidence>
<dbReference type="InterPro" id="IPR027417">
    <property type="entry name" value="P-loop_NTPase"/>
</dbReference>
<name>A0ABM1Z5L3_AEDAL</name>
<dbReference type="RefSeq" id="XP_029708068.2">
    <property type="nucleotide sequence ID" value="XM_029852208.2"/>
</dbReference>
<dbReference type="EnsemblMetazoa" id="AALFPA23_015306.R22219">
    <property type="protein sequence ID" value="AALFPA23_015306.P22219"/>
    <property type="gene ID" value="AALFPA23_015306"/>
</dbReference>
<feature type="region of interest" description="Disordered" evidence="1">
    <location>
        <begin position="145"/>
        <end position="185"/>
    </location>
</feature>
<feature type="compositionally biased region" description="Basic and acidic residues" evidence="1">
    <location>
        <begin position="545"/>
        <end position="561"/>
    </location>
</feature>
<dbReference type="GeneID" id="109421800"/>
<reference evidence="3" key="2">
    <citation type="submission" date="2025-05" db="UniProtKB">
        <authorList>
            <consortium name="EnsemblMetazoa"/>
        </authorList>
    </citation>
    <scope>IDENTIFICATION</scope>
    <source>
        <strain evidence="3">Foshan</strain>
    </source>
</reference>
<feature type="compositionally biased region" description="Pro residues" evidence="1">
    <location>
        <begin position="463"/>
        <end position="477"/>
    </location>
</feature>
<feature type="compositionally biased region" description="Low complexity" evidence="1">
    <location>
        <begin position="519"/>
        <end position="539"/>
    </location>
</feature>
<dbReference type="InterPro" id="IPR026314">
    <property type="entry name" value="YLP_motif_con_p1"/>
</dbReference>
<feature type="compositionally biased region" description="Gly residues" evidence="1">
    <location>
        <begin position="479"/>
        <end position="488"/>
    </location>
</feature>
<dbReference type="Proteomes" id="UP000069940">
    <property type="component" value="Unassembled WGS sequence"/>
</dbReference>
<keyword evidence="4" id="KW-1185">Reference proteome</keyword>
<feature type="compositionally biased region" description="Basic and acidic residues" evidence="1">
    <location>
        <begin position="764"/>
        <end position="793"/>
    </location>
</feature>
<feature type="compositionally biased region" description="Pro residues" evidence="1">
    <location>
        <begin position="503"/>
        <end position="515"/>
    </location>
</feature>
<feature type="compositionally biased region" description="Acidic residues" evidence="1">
    <location>
        <begin position="1204"/>
        <end position="1224"/>
    </location>
</feature>
<feature type="compositionally biased region" description="Basic residues" evidence="1">
    <location>
        <begin position="902"/>
        <end position="916"/>
    </location>
</feature>
<feature type="compositionally biased region" description="Gly residues" evidence="1">
    <location>
        <begin position="802"/>
        <end position="819"/>
    </location>
</feature>
<feature type="region of interest" description="Disordered" evidence="1">
    <location>
        <begin position="261"/>
        <end position="283"/>
    </location>
</feature>
<protein>
    <recommendedName>
        <fullName evidence="2">YLPM1-like spectrin repeat domain-containing protein</fullName>
    </recommendedName>
</protein>
<feature type="region of interest" description="Disordered" evidence="1">
    <location>
        <begin position="659"/>
        <end position="933"/>
    </location>
</feature>
<dbReference type="EnsemblMetazoa" id="AALFPA23_015306.R22217">
    <property type="protein sequence ID" value="AALFPA23_015306.P22217"/>
    <property type="gene ID" value="AALFPA23_015306"/>
</dbReference>
<proteinExistence type="predicted"/>
<feature type="compositionally biased region" description="Basic and acidic residues" evidence="1">
    <location>
        <begin position="917"/>
        <end position="933"/>
    </location>
</feature>
<dbReference type="PANTHER" id="PTHR13413">
    <property type="entry name" value="YLP MOTIF CONTAINING PROTEIN NUCLEAR PROTEIN ZAP"/>
    <property type="match status" value="1"/>
</dbReference>
<reference evidence="4" key="1">
    <citation type="journal article" date="2015" name="Proc. Natl. Acad. Sci. U.S.A.">
        <title>Genome sequence of the Asian Tiger mosquito, Aedes albopictus, reveals insights into its biology, genetics, and evolution.</title>
        <authorList>
            <person name="Chen X.G."/>
            <person name="Jiang X."/>
            <person name="Gu J."/>
            <person name="Xu M."/>
            <person name="Wu Y."/>
            <person name="Deng Y."/>
            <person name="Zhang C."/>
            <person name="Bonizzoni M."/>
            <person name="Dermauw W."/>
            <person name="Vontas J."/>
            <person name="Armbruster P."/>
            <person name="Huang X."/>
            <person name="Yang Y."/>
            <person name="Zhang H."/>
            <person name="He W."/>
            <person name="Peng H."/>
            <person name="Liu Y."/>
            <person name="Wu K."/>
            <person name="Chen J."/>
            <person name="Lirakis M."/>
            <person name="Topalis P."/>
            <person name="Van Leeuwen T."/>
            <person name="Hall A.B."/>
            <person name="Jiang X."/>
            <person name="Thorpe C."/>
            <person name="Mueller R.L."/>
            <person name="Sun C."/>
            <person name="Waterhouse R.M."/>
            <person name="Yan G."/>
            <person name="Tu Z.J."/>
            <person name="Fang X."/>
            <person name="James A.A."/>
        </authorList>
    </citation>
    <scope>NUCLEOTIDE SEQUENCE [LARGE SCALE GENOMIC DNA]</scope>
    <source>
        <strain evidence="4">Foshan</strain>
    </source>
</reference>
<feature type="compositionally biased region" description="Basic and acidic residues" evidence="1">
    <location>
        <begin position="430"/>
        <end position="461"/>
    </location>
</feature>
<dbReference type="InterPro" id="IPR058903">
    <property type="entry name" value="Spectrin_YLPM1-like"/>
</dbReference>
<dbReference type="RefSeq" id="XP_062714482.1">
    <property type="nucleotide sequence ID" value="XM_062858498.1"/>
</dbReference>
<dbReference type="PANTHER" id="PTHR13413:SF0">
    <property type="entry name" value="YLP MOTIF-CONTAINING PROTEIN 1"/>
    <property type="match status" value="1"/>
</dbReference>
<feature type="domain" description="YLPM1-like spectrin repeat" evidence="2">
    <location>
        <begin position="181"/>
        <end position="247"/>
    </location>
</feature>